<keyword evidence="2" id="KW-0812">Transmembrane</keyword>
<feature type="compositionally biased region" description="Basic and acidic residues" evidence="1">
    <location>
        <begin position="44"/>
        <end position="58"/>
    </location>
</feature>
<dbReference type="EMBL" id="MU001677">
    <property type="protein sequence ID" value="KAF2458515.1"/>
    <property type="molecule type" value="Genomic_DNA"/>
</dbReference>
<evidence type="ECO:0000256" key="2">
    <source>
        <dbReference type="SAM" id="Phobius"/>
    </source>
</evidence>
<keyword evidence="2" id="KW-0472">Membrane</keyword>
<feature type="transmembrane region" description="Helical" evidence="2">
    <location>
        <begin position="122"/>
        <end position="143"/>
    </location>
</feature>
<name>A0A6A6P3D9_9PEZI</name>
<evidence type="ECO:0000313" key="3">
    <source>
        <dbReference type="EMBL" id="KAF2458515.1"/>
    </source>
</evidence>
<organism evidence="3 4">
    <name type="scientific">Lineolata rhizophorae</name>
    <dbReference type="NCBI Taxonomy" id="578093"/>
    <lineage>
        <taxon>Eukaryota</taxon>
        <taxon>Fungi</taxon>
        <taxon>Dikarya</taxon>
        <taxon>Ascomycota</taxon>
        <taxon>Pezizomycotina</taxon>
        <taxon>Dothideomycetes</taxon>
        <taxon>Dothideomycetes incertae sedis</taxon>
        <taxon>Lineolatales</taxon>
        <taxon>Lineolataceae</taxon>
        <taxon>Lineolata</taxon>
    </lineage>
</organism>
<protein>
    <submittedName>
        <fullName evidence="3">Uncharacterized protein</fullName>
    </submittedName>
</protein>
<feature type="compositionally biased region" description="Low complexity" evidence="1">
    <location>
        <begin position="7"/>
        <end position="16"/>
    </location>
</feature>
<dbReference type="Proteomes" id="UP000799766">
    <property type="component" value="Unassembled WGS sequence"/>
</dbReference>
<accession>A0A6A6P3D9</accession>
<feature type="region of interest" description="Disordered" evidence="1">
    <location>
        <begin position="42"/>
        <end position="112"/>
    </location>
</feature>
<reference evidence="3" key="1">
    <citation type="journal article" date="2020" name="Stud. Mycol.">
        <title>101 Dothideomycetes genomes: a test case for predicting lifestyles and emergence of pathogens.</title>
        <authorList>
            <person name="Haridas S."/>
            <person name="Albert R."/>
            <person name="Binder M."/>
            <person name="Bloem J."/>
            <person name="Labutti K."/>
            <person name="Salamov A."/>
            <person name="Andreopoulos B."/>
            <person name="Baker S."/>
            <person name="Barry K."/>
            <person name="Bills G."/>
            <person name="Bluhm B."/>
            <person name="Cannon C."/>
            <person name="Castanera R."/>
            <person name="Culley D."/>
            <person name="Daum C."/>
            <person name="Ezra D."/>
            <person name="Gonzalez J."/>
            <person name="Henrissat B."/>
            <person name="Kuo A."/>
            <person name="Liang C."/>
            <person name="Lipzen A."/>
            <person name="Lutzoni F."/>
            <person name="Magnuson J."/>
            <person name="Mondo S."/>
            <person name="Nolan M."/>
            <person name="Ohm R."/>
            <person name="Pangilinan J."/>
            <person name="Park H.-J."/>
            <person name="Ramirez L."/>
            <person name="Alfaro M."/>
            <person name="Sun H."/>
            <person name="Tritt A."/>
            <person name="Yoshinaga Y."/>
            <person name="Zwiers L.-H."/>
            <person name="Turgeon B."/>
            <person name="Goodwin S."/>
            <person name="Spatafora J."/>
            <person name="Crous P."/>
            <person name="Grigoriev I."/>
        </authorList>
    </citation>
    <scope>NUCLEOTIDE SEQUENCE</scope>
    <source>
        <strain evidence="3">ATCC 16933</strain>
    </source>
</reference>
<feature type="region of interest" description="Disordered" evidence="1">
    <location>
        <begin position="162"/>
        <end position="252"/>
    </location>
</feature>
<feature type="compositionally biased region" description="Basic and acidic residues" evidence="1">
    <location>
        <begin position="213"/>
        <end position="236"/>
    </location>
</feature>
<gene>
    <name evidence="3" type="ORF">BDY21DRAFT_205053</name>
</gene>
<evidence type="ECO:0000313" key="4">
    <source>
        <dbReference type="Proteomes" id="UP000799766"/>
    </source>
</evidence>
<feature type="region of interest" description="Disordered" evidence="1">
    <location>
        <begin position="1"/>
        <end position="26"/>
    </location>
</feature>
<sequence>MRRCRCPRPASPASPRYIGMAHTRRRGMAKREKEIVAQLAHTHTHAEPMMRPEMKTREALSSGRPLKSTGATKRRCRSPSRADTPGSPLQTRPVDRAVPTNPPAAPGVVSTCATPSTERPTLLSLSFFFFPSLLLGCCALCVWSHETPGIARALHSRVKLAGSSGGRLGDSGASPASSAWEPTRREGQRQGKTNRFRGPGDAAWSHGSQGRRSPKEEEEHELRPPTADDRILKAERVGPPSAPQPESRHKSF</sequence>
<dbReference type="AlphaFoldDB" id="A0A6A6P3D9"/>
<proteinExistence type="predicted"/>
<keyword evidence="2" id="KW-1133">Transmembrane helix</keyword>
<evidence type="ECO:0000256" key="1">
    <source>
        <dbReference type="SAM" id="MobiDB-lite"/>
    </source>
</evidence>
<keyword evidence="4" id="KW-1185">Reference proteome</keyword>